<keyword evidence="6" id="KW-0067">ATP-binding</keyword>
<feature type="transmembrane region" description="Helical" evidence="9">
    <location>
        <begin position="55"/>
        <end position="77"/>
    </location>
</feature>
<keyword evidence="2" id="KW-0813">Transport</keyword>
<dbReference type="EMBL" id="CP162551">
    <property type="protein sequence ID" value="XDI36749.1"/>
    <property type="molecule type" value="Genomic_DNA"/>
</dbReference>
<protein>
    <submittedName>
        <fullName evidence="12">ABC transporter transmembrane domain-containing protein</fullName>
    </submittedName>
</protein>
<dbReference type="PROSITE" id="PS00211">
    <property type="entry name" value="ABC_TRANSPORTER_1"/>
    <property type="match status" value="1"/>
</dbReference>
<evidence type="ECO:0000256" key="3">
    <source>
        <dbReference type="ARBA" id="ARBA00022475"/>
    </source>
</evidence>
<keyword evidence="3" id="KW-1003">Cell membrane</keyword>
<dbReference type="RefSeq" id="WP_368504134.1">
    <property type="nucleotide sequence ID" value="NZ_CP162551.1"/>
</dbReference>
<feature type="transmembrane region" description="Helical" evidence="9">
    <location>
        <begin position="162"/>
        <end position="180"/>
    </location>
</feature>
<keyword evidence="8 9" id="KW-0472">Membrane</keyword>
<dbReference type="Gene3D" id="1.20.1560.10">
    <property type="entry name" value="ABC transporter type 1, transmembrane domain"/>
    <property type="match status" value="1"/>
</dbReference>
<evidence type="ECO:0000313" key="12">
    <source>
        <dbReference type="EMBL" id="XDI36749.1"/>
    </source>
</evidence>
<dbReference type="PANTHER" id="PTHR43394:SF1">
    <property type="entry name" value="ATP-BINDING CASSETTE SUB-FAMILY B MEMBER 10, MITOCHONDRIAL"/>
    <property type="match status" value="1"/>
</dbReference>
<dbReference type="SUPFAM" id="SSF90123">
    <property type="entry name" value="ABC transporter transmembrane region"/>
    <property type="match status" value="1"/>
</dbReference>
<dbReference type="FunFam" id="3.40.50.300:FF:000221">
    <property type="entry name" value="Multidrug ABC transporter ATP-binding protein"/>
    <property type="match status" value="1"/>
</dbReference>
<dbReference type="GO" id="GO:0015421">
    <property type="term" value="F:ABC-type oligopeptide transporter activity"/>
    <property type="evidence" value="ECO:0007669"/>
    <property type="project" value="TreeGrafter"/>
</dbReference>
<organism evidence="12">
    <name type="scientific">Alkalihalophilus sp. As8PL</name>
    <dbReference type="NCBI Taxonomy" id="3237103"/>
    <lineage>
        <taxon>Bacteria</taxon>
        <taxon>Bacillati</taxon>
        <taxon>Bacillota</taxon>
        <taxon>Bacilli</taxon>
        <taxon>Bacillales</taxon>
        <taxon>Bacillaceae</taxon>
        <taxon>Alkalihalophilus</taxon>
    </lineage>
</organism>
<dbReference type="GO" id="GO:0005886">
    <property type="term" value="C:plasma membrane"/>
    <property type="evidence" value="ECO:0007669"/>
    <property type="project" value="UniProtKB-SubCell"/>
</dbReference>
<keyword evidence="4 9" id="KW-0812">Transmembrane</keyword>
<sequence length="585" mass="65008">MSVFKDLWWFFKQERFAYGMGILVLAFVSIFTLLPPYIVGVIVDHIAEQSLTTSILLMWVGVLIAVGLLVYVLRFVWRIMIFGAAIRLARLLRNQLYGHFTNMSSKFYQRQRTGDLMAHATNDIRAVQATAGQGVLTLVDSLTMGGFVILTMALTISWELTLISLIPMPFMALLTSYYGTLLHKRFHVAQAAFSELNDTVQESVTGVRVAKAFGQEEREIEGFRSKSEEVVQKNVAVAKVDALFDPTISFIVGISYFLAVVFGARYVIADELTIGQLTSFTIYLGLLIWPMLAFGWLFNIVERGRASYDRISNLLREKQDITEEQASVTTVAKGDIEIAVDSFTYPGANVTSLRNVHVHLQEGQTLGVVGKTGSGKSTLIRLLQREYDVSEGIITIDGVPVNEYSLDALKKAFGLVPQEHFLFSATIADNVAFAKPEASFKEIVAACELANIHEDITRFDQGYDTVVGERGVTLSGGQKQRISIARALLSHPNILILDDSLSAVDAKTEEQILTSLRENREGKTTIITAHRLSAIKHADLIIVLSDGEIIERGTHTNLMDENGWYRSMYDQQQLESVVRGGGEDE</sequence>
<comment type="subcellular location">
    <subcellularLocation>
        <location evidence="1">Cell membrane</location>
        <topology evidence="1">Multi-pass membrane protein</topology>
    </subcellularLocation>
</comment>
<dbReference type="Pfam" id="PF00005">
    <property type="entry name" value="ABC_tran"/>
    <property type="match status" value="1"/>
</dbReference>
<dbReference type="PROSITE" id="PS50893">
    <property type="entry name" value="ABC_TRANSPORTER_2"/>
    <property type="match status" value="1"/>
</dbReference>
<dbReference type="Pfam" id="PF00664">
    <property type="entry name" value="ABC_membrane"/>
    <property type="match status" value="1"/>
</dbReference>
<keyword evidence="5" id="KW-0547">Nucleotide-binding</keyword>
<dbReference type="InterPro" id="IPR036640">
    <property type="entry name" value="ABC1_TM_sf"/>
</dbReference>
<evidence type="ECO:0000256" key="7">
    <source>
        <dbReference type="ARBA" id="ARBA00022989"/>
    </source>
</evidence>
<feature type="transmembrane region" description="Helical" evidence="9">
    <location>
        <begin position="248"/>
        <end position="268"/>
    </location>
</feature>
<feature type="domain" description="ABC transmembrane type-1" evidence="11">
    <location>
        <begin position="21"/>
        <end position="303"/>
    </location>
</feature>
<accession>A0AB39BSS7</accession>
<dbReference type="AlphaFoldDB" id="A0AB39BSS7"/>
<dbReference type="Gene3D" id="3.40.50.300">
    <property type="entry name" value="P-loop containing nucleotide triphosphate hydrolases"/>
    <property type="match status" value="1"/>
</dbReference>
<evidence type="ECO:0000256" key="2">
    <source>
        <dbReference type="ARBA" id="ARBA00022448"/>
    </source>
</evidence>
<evidence type="ECO:0000256" key="6">
    <source>
        <dbReference type="ARBA" id="ARBA00022840"/>
    </source>
</evidence>
<dbReference type="SMART" id="SM00382">
    <property type="entry name" value="AAA"/>
    <property type="match status" value="1"/>
</dbReference>
<dbReference type="InterPro" id="IPR027417">
    <property type="entry name" value="P-loop_NTPase"/>
</dbReference>
<name>A0AB39BSS7_9BACI</name>
<dbReference type="InterPro" id="IPR011527">
    <property type="entry name" value="ABC1_TM_dom"/>
</dbReference>
<gene>
    <name evidence="12" type="ORF">AB3N04_19065</name>
</gene>
<feature type="transmembrane region" description="Helical" evidence="9">
    <location>
        <begin position="135"/>
        <end position="156"/>
    </location>
</feature>
<proteinExistence type="predicted"/>
<dbReference type="GO" id="GO:0005524">
    <property type="term" value="F:ATP binding"/>
    <property type="evidence" value="ECO:0007669"/>
    <property type="project" value="UniProtKB-KW"/>
</dbReference>
<dbReference type="InterPro" id="IPR017871">
    <property type="entry name" value="ABC_transporter-like_CS"/>
</dbReference>
<dbReference type="PROSITE" id="PS50929">
    <property type="entry name" value="ABC_TM1F"/>
    <property type="match status" value="1"/>
</dbReference>
<dbReference type="InterPro" id="IPR003439">
    <property type="entry name" value="ABC_transporter-like_ATP-bd"/>
</dbReference>
<dbReference type="SUPFAM" id="SSF52540">
    <property type="entry name" value="P-loop containing nucleoside triphosphate hydrolases"/>
    <property type="match status" value="1"/>
</dbReference>
<feature type="domain" description="ABC transporter" evidence="10">
    <location>
        <begin position="338"/>
        <end position="571"/>
    </location>
</feature>
<evidence type="ECO:0000256" key="4">
    <source>
        <dbReference type="ARBA" id="ARBA00022692"/>
    </source>
</evidence>
<evidence type="ECO:0000259" key="10">
    <source>
        <dbReference type="PROSITE" id="PS50893"/>
    </source>
</evidence>
<dbReference type="InterPro" id="IPR039421">
    <property type="entry name" value="Type_1_exporter"/>
</dbReference>
<feature type="transmembrane region" description="Helical" evidence="9">
    <location>
        <begin position="280"/>
        <end position="301"/>
    </location>
</feature>
<evidence type="ECO:0000256" key="9">
    <source>
        <dbReference type="SAM" id="Phobius"/>
    </source>
</evidence>
<keyword evidence="7 9" id="KW-1133">Transmembrane helix</keyword>
<evidence type="ECO:0000256" key="1">
    <source>
        <dbReference type="ARBA" id="ARBA00004651"/>
    </source>
</evidence>
<dbReference type="FunFam" id="1.20.1560.10:FF:000011">
    <property type="entry name" value="Multidrug ABC transporter ATP-binding protein"/>
    <property type="match status" value="1"/>
</dbReference>
<dbReference type="CDD" id="cd18541">
    <property type="entry name" value="ABC_6TM_TmrB_like"/>
    <property type="match status" value="1"/>
</dbReference>
<feature type="transmembrane region" description="Helical" evidence="9">
    <location>
        <begin position="21"/>
        <end position="43"/>
    </location>
</feature>
<dbReference type="InterPro" id="IPR003593">
    <property type="entry name" value="AAA+_ATPase"/>
</dbReference>
<reference evidence="12" key="1">
    <citation type="submission" date="2024-07" db="EMBL/GenBank/DDBJ databases">
        <title>Identification and characteristics of an arsenic-resistant bacterial isolate, which belongs to a novel species.</title>
        <authorList>
            <person name="Juszczyk A."/>
            <person name="Kowalczyk A."/>
            <person name="Was K."/>
            <person name="Kosowicz W."/>
            <person name="Budzyn A."/>
            <person name="Latowski D."/>
        </authorList>
    </citation>
    <scope>NUCLEOTIDE SEQUENCE</scope>
    <source>
        <strain evidence="12">As8PL</strain>
    </source>
</reference>
<dbReference type="GO" id="GO:0016887">
    <property type="term" value="F:ATP hydrolysis activity"/>
    <property type="evidence" value="ECO:0007669"/>
    <property type="project" value="InterPro"/>
</dbReference>
<dbReference type="PANTHER" id="PTHR43394">
    <property type="entry name" value="ATP-DEPENDENT PERMEASE MDL1, MITOCHONDRIAL"/>
    <property type="match status" value="1"/>
</dbReference>
<evidence type="ECO:0000256" key="8">
    <source>
        <dbReference type="ARBA" id="ARBA00023136"/>
    </source>
</evidence>
<evidence type="ECO:0000256" key="5">
    <source>
        <dbReference type="ARBA" id="ARBA00022741"/>
    </source>
</evidence>
<evidence type="ECO:0000259" key="11">
    <source>
        <dbReference type="PROSITE" id="PS50929"/>
    </source>
</evidence>